<feature type="transmembrane region" description="Helical" evidence="1">
    <location>
        <begin position="20"/>
        <end position="41"/>
    </location>
</feature>
<dbReference type="Proteomes" id="UP001612741">
    <property type="component" value="Unassembled WGS sequence"/>
</dbReference>
<dbReference type="RefSeq" id="WP_397081792.1">
    <property type="nucleotide sequence ID" value="NZ_JBITGY010000003.1"/>
</dbReference>
<dbReference type="EMBL" id="JBITGY010000003">
    <property type="protein sequence ID" value="MFI6498554.1"/>
    <property type="molecule type" value="Genomic_DNA"/>
</dbReference>
<keyword evidence="3" id="KW-1185">Reference proteome</keyword>
<evidence type="ECO:0000313" key="3">
    <source>
        <dbReference type="Proteomes" id="UP001612741"/>
    </source>
</evidence>
<feature type="transmembrane region" description="Helical" evidence="1">
    <location>
        <begin position="171"/>
        <end position="189"/>
    </location>
</feature>
<evidence type="ECO:0000256" key="1">
    <source>
        <dbReference type="SAM" id="Phobius"/>
    </source>
</evidence>
<keyword evidence="1" id="KW-1133">Transmembrane helix</keyword>
<protein>
    <submittedName>
        <fullName evidence="2">ABC transporter permease</fullName>
    </submittedName>
</protein>
<proteinExistence type="predicted"/>
<feature type="transmembrane region" description="Helical" evidence="1">
    <location>
        <begin position="226"/>
        <end position="247"/>
    </location>
</feature>
<sequence length="252" mass="26049">MSVLASEWLKVRSVRSSHLIIGVGLGAIVLAAGLAWMAIGMYDRATPSMRASARIAELEEVVVIVPQLCLGILGVLSWTSDRVLTTSLAIVPRRWPLLAAKAGVVGGLGLVVGPVVVLGTFFLSRGMLGDRYPVTGFAEAWPILAPTSLSVAVFGLLGLGLGVVLRSSAGAIGVLVGLVYVVPMIVGNLPEPWSERLGSVMIGALPREIAGASLASSVYGSLLPPVAAGLLLATYAVLPLLAGAWLLRLRDA</sequence>
<gene>
    <name evidence="2" type="ORF">ACIBG2_14270</name>
</gene>
<organism evidence="2 3">
    <name type="scientific">Nonomuraea typhae</name>
    <dbReference type="NCBI Taxonomy" id="2603600"/>
    <lineage>
        <taxon>Bacteria</taxon>
        <taxon>Bacillati</taxon>
        <taxon>Actinomycetota</taxon>
        <taxon>Actinomycetes</taxon>
        <taxon>Streptosporangiales</taxon>
        <taxon>Streptosporangiaceae</taxon>
        <taxon>Nonomuraea</taxon>
    </lineage>
</organism>
<accession>A0ABW7YTD5</accession>
<keyword evidence="1" id="KW-0812">Transmembrane</keyword>
<feature type="transmembrane region" description="Helical" evidence="1">
    <location>
        <begin position="143"/>
        <end position="164"/>
    </location>
</feature>
<feature type="transmembrane region" description="Helical" evidence="1">
    <location>
        <begin position="61"/>
        <end position="78"/>
    </location>
</feature>
<comment type="caution">
    <text evidence="2">The sequence shown here is derived from an EMBL/GenBank/DDBJ whole genome shotgun (WGS) entry which is preliminary data.</text>
</comment>
<reference evidence="2 3" key="1">
    <citation type="submission" date="2024-10" db="EMBL/GenBank/DDBJ databases">
        <title>The Natural Products Discovery Center: Release of the First 8490 Sequenced Strains for Exploring Actinobacteria Biosynthetic Diversity.</title>
        <authorList>
            <person name="Kalkreuter E."/>
            <person name="Kautsar S.A."/>
            <person name="Yang D."/>
            <person name="Bader C.D."/>
            <person name="Teijaro C.N."/>
            <person name="Fluegel L."/>
            <person name="Davis C.M."/>
            <person name="Simpson J.R."/>
            <person name="Lauterbach L."/>
            <person name="Steele A.D."/>
            <person name="Gui C."/>
            <person name="Meng S."/>
            <person name="Li G."/>
            <person name="Viehrig K."/>
            <person name="Ye F."/>
            <person name="Su P."/>
            <person name="Kiefer A.F."/>
            <person name="Nichols A."/>
            <person name="Cepeda A.J."/>
            <person name="Yan W."/>
            <person name="Fan B."/>
            <person name="Jiang Y."/>
            <person name="Adhikari A."/>
            <person name="Zheng C.-J."/>
            <person name="Schuster L."/>
            <person name="Cowan T.M."/>
            <person name="Smanski M.J."/>
            <person name="Chevrette M.G."/>
            <person name="De Carvalho L.P.S."/>
            <person name="Shen B."/>
        </authorList>
    </citation>
    <scope>NUCLEOTIDE SEQUENCE [LARGE SCALE GENOMIC DNA]</scope>
    <source>
        <strain evidence="2 3">NPDC050545</strain>
    </source>
</reference>
<name>A0ABW7YTD5_9ACTN</name>
<feature type="transmembrane region" description="Helical" evidence="1">
    <location>
        <begin position="98"/>
        <end position="123"/>
    </location>
</feature>
<keyword evidence="1" id="KW-0472">Membrane</keyword>
<evidence type="ECO:0000313" key="2">
    <source>
        <dbReference type="EMBL" id="MFI6498554.1"/>
    </source>
</evidence>